<feature type="region of interest" description="Disordered" evidence="1">
    <location>
        <begin position="145"/>
        <end position="179"/>
    </location>
</feature>
<sequence>MDVNESLERAAALHEETDEAARTAEQLEERESFDAFWSEVKAKEKPRYETILGIAVRVPTSMTLRFRQRLDHVDMAATSEDDVREILGDLFGVDTIDRWISAGMDEEQLAVVMAWAMACANGRTVTWRDAYEAVQEGKAKRAAKAKALAAKSPTSTSASAGTGGRSKGGRSRKGSKRKR</sequence>
<accession>A0ABU7KLY9</accession>
<dbReference type="RefSeq" id="WP_330157529.1">
    <property type="nucleotide sequence ID" value="NZ_BAAAJA010000059.1"/>
</dbReference>
<dbReference type="EMBL" id="JAUUCC010000013">
    <property type="protein sequence ID" value="MEE2050304.1"/>
    <property type="molecule type" value="Genomic_DNA"/>
</dbReference>
<evidence type="ECO:0000313" key="2">
    <source>
        <dbReference type="EMBL" id="MEE2050304.1"/>
    </source>
</evidence>
<gene>
    <name evidence="2" type="ORF">Q8A49_07330</name>
</gene>
<evidence type="ECO:0008006" key="4">
    <source>
        <dbReference type="Google" id="ProtNLM"/>
    </source>
</evidence>
<organism evidence="2 3">
    <name type="scientific">Nocardiopsis tropica</name>
    <dbReference type="NCBI Taxonomy" id="109330"/>
    <lineage>
        <taxon>Bacteria</taxon>
        <taxon>Bacillati</taxon>
        <taxon>Actinomycetota</taxon>
        <taxon>Actinomycetes</taxon>
        <taxon>Streptosporangiales</taxon>
        <taxon>Nocardiopsidaceae</taxon>
        <taxon>Nocardiopsis</taxon>
    </lineage>
</organism>
<name>A0ABU7KLY9_9ACTN</name>
<evidence type="ECO:0000313" key="3">
    <source>
        <dbReference type="Proteomes" id="UP001348641"/>
    </source>
</evidence>
<protein>
    <recommendedName>
        <fullName evidence="4">Tail assembly chaperone</fullName>
    </recommendedName>
</protein>
<dbReference type="Proteomes" id="UP001348641">
    <property type="component" value="Unassembled WGS sequence"/>
</dbReference>
<evidence type="ECO:0000256" key="1">
    <source>
        <dbReference type="SAM" id="MobiDB-lite"/>
    </source>
</evidence>
<feature type="compositionally biased region" description="Low complexity" evidence="1">
    <location>
        <begin position="145"/>
        <end position="160"/>
    </location>
</feature>
<comment type="caution">
    <text evidence="2">The sequence shown here is derived from an EMBL/GenBank/DDBJ whole genome shotgun (WGS) entry which is preliminary data.</text>
</comment>
<proteinExistence type="predicted"/>
<reference evidence="2 3" key="1">
    <citation type="submission" date="2023-07" db="EMBL/GenBank/DDBJ databases">
        <authorList>
            <person name="Girao M."/>
            <person name="Carvalho M.F."/>
        </authorList>
    </citation>
    <scope>NUCLEOTIDE SEQUENCE [LARGE SCALE GENOMIC DNA]</scope>
    <source>
        <strain evidence="2 3">66/93</strain>
    </source>
</reference>
<feature type="compositionally biased region" description="Basic residues" evidence="1">
    <location>
        <begin position="167"/>
        <end position="179"/>
    </location>
</feature>